<protein>
    <submittedName>
        <fullName evidence="1">Uncharacterized protein</fullName>
    </submittedName>
</protein>
<dbReference type="Proteomes" id="UP000325849">
    <property type="component" value="Unassembled WGS sequence"/>
</dbReference>
<dbReference type="OrthoDB" id="9893251at2"/>
<dbReference type="AlphaFoldDB" id="A0A5N8VFV1"/>
<reference evidence="1 2" key="1">
    <citation type="submission" date="2019-07" db="EMBL/GenBank/DDBJ databases">
        <title>New species of Amycolatopsis and Streptomyces.</title>
        <authorList>
            <person name="Duangmal K."/>
            <person name="Teo W.F.A."/>
            <person name="Lipun K."/>
        </authorList>
    </citation>
    <scope>NUCLEOTIDE SEQUENCE [LARGE SCALE GENOMIC DNA]</scope>
    <source>
        <strain evidence="1 2">NBRC 109810</strain>
    </source>
</reference>
<evidence type="ECO:0000313" key="1">
    <source>
        <dbReference type="EMBL" id="MPY34101.1"/>
    </source>
</evidence>
<sequence length="156" mass="16746">MTTRVELAPEQLPEQLRPLLVSFQEAQRRGLDAHQAVTRAPIPERHKLTGTAEEAAREAAVAHTALLEATRQSPTPMRDHSAAAYASCVEKAREALATAEAELRAAAGHASVYASVRPGKPLVNTERGVEAPGRQRAMLSVSLLREVVDSLPESLG</sequence>
<evidence type="ECO:0000313" key="2">
    <source>
        <dbReference type="Proteomes" id="UP000325849"/>
    </source>
</evidence>
<comment type="caution">
    <text evidence="1">The sequence shown here is derived from an EMBL/GenBank/DDBJ whole genome shotgun (WGS) entry which is preliminary data.</text>
</comment>
<keyword evidence="2" id="KW-1185">Reference proteome</keyword>
<gene>
    <name evidence="1" type="ORF">FNH09_23485</name>
</gene>
<dbReference type="RefSeq" id="WP_152891195.1">
    <property type="nucleotide sequence ID" value="NZ_VJZD01000099.1"/>
</dbReference>
<name>A0A5N8VFV1_9ACTN</name>
<proteinExistence type="predicted"/>
<organism evidence="1 2">
    <name type="scientific">Streptomyces adustus</name>
    <dbReference type="NCBI Taxonomy" id="1609272"/>
    <lineage>
        <taxon>Bacteria</taxon>
        <taxon>Bacillati</taxon>
        <taxon>Actinomycetota</taxon>
        <taxon>Actinomycetes</taxon>
        <taxon>Kitasatosporales</taxon>
        <taxon>Streptomycetaceae</taxon>
        <taxon>Streptomyces</taxon>
    </lineage>
</organism>
<dbReference type="EMBL" id="VJZD01000099">
    <property type="protein sequence ID" value="MPY34101.1"/>
    <property type="molecule type" value="Genomic_DNA"/>
</dbReference>
<accession>A0A5N8VFV1</accession>